<feature type="domain" description="NusG-like N-terminal" evidence="5">
    <location>
        <begin position="1"/>
        <end position="104"/>
    </location>
</feature>
<keyword evidence="4" id="KW-0806">Transcription termination</keyword>
<proteinExistence type="inferred from homology"/>
<keyword evidence="1 4" id="KW-0889">Transcription antitermination</keyword>
<dbReference type="InterPro" id="IPR001062">
    <property type="entry name" value="Transcrpt_antiterm_NusG"/>
</dbReference>
<sequence>MKKWYVIFTRSGYENKVRDIIESCFKQKEVKLLIPKRKIIEREKGQPVERIRLLFPGYVFVNAEMSDDLYYKISEVLKRGIFLKEGKRPAFVKEEEMKIILSLTKNSDLIDLSKGIMEGERVKIIEGPLKGYEGLIKKIDKRKKRAKVIFSIAGELKSVDLAIEVMENVSEQQRSLVYAY</sequence>
<name>A0A097AQ02_THEKI</name>
<evidence type="ECO:0000256" key="3">
    <source>
        <dbReference type="ARBA" id="ARBA00023163"/>
    </source>
</evidence>
<dbReference type="InterPro" id="IPR008991">
    <property type="entry name" value="Translation_prot_SH3-like_sf"/>
</dbReference>
<dbReference type="Proteomes" id="UP000029669">
    <property type="component" value="Chromosome"/>
</dbReference>
<dbReference type="PANTHER" id="PTHR30265">
    <property type="entry name" value="RHO-INTERACTING TRANSCRIPTION TERMINATION FACTOR NUSG"/>
    <property type="match status" value="1"/>
</dbReference>
<dbReference type="Gene3D" id="3.30.70.940">
    <property type="entry name" value="NusG, N-terminal domain"/>
    <property type="match status" value="1"/>
</dbReference>
<evidence type="ECO:0000259" key="5">
    <source>
        <dbReference type="SMART" id="SM00738"/>
    </source>
</evidence>
<dbReference type="GO" id="GO:0031564">
    <property type="term" value="P:transcription antitermination"/>
    <property type="evidence" value="ECO:0007669"/>
    <property type="project" value="UniProtKB-KW"/>
</dbReference>
<dbReference type="Pfam" id="PF00467">
    <property type="entry name" value="KOW"/>
    <property type="match status" value="1"/>
</dbReference>
<dbReference type="SMART" id="SM00739">
    <property type="entry name" value="KOW"/>
    <property type="match status" value="1"/>
</dbReference>
<dbReference type="InterPro" id="IPR043425">
    <property type="entry name" value="NusG-like"/>
</dbReference>
<dbReference type="KEGG" id="tki:TKV_c07160"/>
<dbReference type="SUPFAM" id="SSF82679">
    <property type="entry name" value="N-utilization substance G protein NusG, N-terminal domain"/>
    <property type="match status" value="1"/>
</dbReference>
<keyword evidence="8" id="KW-1185">Reference proteome</keyword>
<dbReference type="InterPro" id="IPR006645">
    <property type="entry name" value="NGN-like_dom"/>
</dbReference>
<gene>
    <name evidence="7" type="primary">nusG1</name>
    <name evidence="7" type="ORF">TKV_c07160</name>
</gene>
<dbReference type="PRINTS" id="PR00338">
    <property type="entry name" value="NUSGTNSCPFCT"/>
</dbReference>
<comment type="function">
    <text evidence="4">Participates in transcription elongation, termination and antitermination.</text>
</comment>
<evidence type="ECO:0000313" key="8">
    <source>
        <dbReference type="Proteomes" id="UP000029669"/>
    </source>
</evidence>
<dbReference type="STRING" id="2325.TKV_c07160"/>
<dbReference type="EMBL" id="CP009170">
    <property type="protein sequence ID" value="AIS51900.1"/>
    <property type="molecule type" value="Genomic_DNA"/>
</dbReference>
<protein>
    <recommendedName>
        <fullName evidence="4">Transcription termination/antitermination protein NusG</fullName>
    </recommendedName>
</protein>
<dbReference type="GO" id="GO:0032784">
    <property type="term" value="P:regulation of DNA-templated transcription elongation"/>
    <property type="evidence" value="ECO:0007669"/>
    <property type="project" value="InterPro"/>
</dbReference>
<evidence type="ECO:0000256" key="2">
    <source>
        <dbReference type="ARBA" id="ARBA00023015"/>
    </source>
</evidence>
<dbReference type="eggNOG" id="COG0250">
    <property type="taxonomic scope" value="Bacteria"/>
</dbReference>
<evidence type="ECO:0000259" key="6">
    <source>
        <dbReference type="SMART" id="SM00739"/>
    </source>
</evidence>
<dbReference type="HOGENOM" id="CLU_067287_2_1_9"/>
<dbReference type="OrthoDB" id="1681764at2"/>
<accession>A0A097AQ02</accession>
<reference evidence="8" key="1">
    <citation type="journal article" date="2015" name="Genome Announc.">
        <title>Whole-Genome Sequences of 80 Environmental and Clinical Isolates of Burkholderia pseudomallei.</title>
        <authorList>
            <person name="Johnson S.L."/>
            <person name="Baker A.L."/>
            <person name="Chain P.S."/>
            <person name="Currie B.J."/>
            <person name="Daligault H.E."/>
            <person name="Davenport K.W."/>
            <person name="Davis C.B."/>
            <person name="Inglis T.J."/>
            <person name="Kaestli M."/>
            <person name="Koren S."/>
            <person name="Mayo M."/>
            <person name="Merritt A.J."/>
            <person name="Price E.P."/>
            <person name="Sarovich D.S."/>
            <person name="Warner J."/>
            <person name="Rosovitz M.J."/>
        </authorList>
    </citation>
    <scope>NUCLEOTIDE SEQUENCE [LARGE SCALE GENOMIC DNA]</scope>
    <source>
        <strain evidence="8">DSM 2030</strain>
    </source>
</reference>
<dbReference type="InterPro" id="IPR014722">
    <property type="entry name" value="Rib_uL2_dom2"/>
</dbReference>
<organism evidence="7 8">
    <name type="scientific">Thermoanaerobacter kivui</name>
    <name type="common">Acetogenium kivui</name>
    <dbReference type="NCBI Taxonomy" id="2325"/>
    <lineage>
        <taxon>Bacteria</taxon>
        <taxon>Bacillati</taxon>
        <taxon>Bacillota</taxon>
        <taxon>Clostridia</taxon>
        <taxon>Thermoanaerobacterales</taxon>
        <taxon>Thermoanaerobacteraceae</taxon>
        <taxon>Thermoanaerobacter</taxon>
    </lineage>
</organism>
<dbReference type="CDD" id="cd08000">
    <property type="entry name" value="NGN"/>
    <property type="match status" value="1"/>
</dbReference>
<dbReference type="AlphaFoldDB" id="A0A097AQ02"/>
<dbReference type="RefSeq" id="WP_049684762.1">
    <property type="nucleotide sequence ID" value="NZ_CP009170.1"/>
</dbReference>
<dbReference type="Gene3D" id="2.30.30.30">
    <property type="match status" value="1"/>
</dbReference>
<evidence type="ECO:0000256" key="4">
    <source>
        <dbReference type="RuleBase" id="RU000538"/>
    </source>
</evidence>
<keyword evidence="3 4" id="KW-0804">Transcription</keyword>
<comment type="similarity">
    <text evidence="4">Belongs to the NusG family.</text>
</comment>
<dbReference type="InterPro" id="IPR005824">
    <property type="entry name" value="KOW"/>
</dbReference>
<dbReference type="PANTHER" id="PTHR30265:SF4">
    <property type="entry name" value="KOW MOTIF FAMILY PROTEIN, EXPRESSED"/>
    <property type="match status" value="1"/>
</dbReference>
<evidence type="ECO:0000313" key="7">
    <source>
        <dbReference type="EMBL" id="AIS51900.1"/>
    </source>
</evidence>
<dbReference type="NCBIfam" id="NF033641">
    <property type="entry name" value="antiterm_LoaP"/>
    <property type="match status" value="1"/>
</dbReference>
<dbReference type="GO" id="GO:0006353">
    <property type="term" value="P:DNA-templated transcription termination"/>
    <property type="evidence" value="ECO:0007669"/>
    <property type="project" value="UniProtKB-KW"/>
</dbReference>
<dbReference type="InterPro" id="IPR047663">
    <property type="entry name" value="Transcription_antiterm_LoaP"/>
</dbReference>
<dbReference type="SMART" id="SM00738">
    <property type="entry name" value="NGN"/>
    <property type="match status" value="1"/>
</dbReference>
<dbReference type="InterPro" id="IPR036735">
    <property type="entry name" value="NGN_dom_sf"/>
</dbReference>
<evidence type="ECO:0000256" key="1">
    <source>
        <dbReference type="ARBA" id="ARBA00022814"/>
    </source>
</evidence>
<feature type="domain" description="KOW" evidence="6">
    <location>
        <begin position="115"/>
        <end position="142"/>
    </location>
</feature>
<keyword evidence="2 4" id="KW-0805">Transcription regulation</keyword>
<dbReference type="SUPFAM" id="SSF50104">
    <property type="entry name" value="Translation proteins SH3-like domain"/>
    <property type="match status" value="1"/>
</dbReference>
<dbReference type="Pfam" id="PF02357">
    <property type="entry name" value="NusG"/>
    <property type="match status" value="1"/>
</dbReference>
<dbReference type="GO" id="GO:0006354">
    <property type="term" value="P:DNA-templated transcription elongation"/>
    <property type="evidence" value="ECO:0007669"/>
    <property type="project" value="InterPro"/>
</dbReference>